<evidence type="ECO:0000259" key="1">
    <source>
        <dbReference type="Pfam" id="PF09949"/>
    </source>
</evidence>
<dbReference type="PANTHER" id="PTHR28208">
    <property type="entry name" value="PHOSPHATIDATE PHOSPHATASE APP1"/>
    <property type="match status" value="1"/>
</dbReference>
<accession>A0ABQ5MJX5</accession>
<dbReference type="PANTHER" id="PTHR28208:SF3">
    <property type="entry name" value="PHOSPHATIDATE PHOSPHATASE APP1"/>
    <property type="match status" value="1"/>
</dbReference>
<evidence type="ECO:0000313" key="2">
    <source>
        <dbReference type="EMBL" id="GLB49689.1"/>
    </source>
</evidence>
<name>A0ABQ5MJX5_9FLAO</name>
<evidence type="ECO:0000313" key="3">
    <source>
        <dbReference type="Proteomes" id="UP001143543"/>
    </source>
</evidence>
<feature type="domain" description="Phosphatidate phosphatase APP1 catalytic" evidence="1">
    <location>
        <begin position="120"/>
        <end position="279"/>
    </location>
</feature>
<dbReference type="InterPro" id="IPR052935">
    <property type="entry name" value="Mg2+_PAP"/>
</dbReference>
<sequence length="320" mass="37399">MKIDLKIYRGYANKHSIVISGHVFKKLSPDSFQLDQKWYRHALTVIQMFRIKTLKNVDIHFNFNGLKAHTKTKEDGQFILKIPYNITLDSGWHQFQITAKTENSEIIKKGEFVRPYPGEYGIISDIDDTFLISHSGNFFKKIYVLLTKNVHKRKVFNDVVDHYRLLNYLGRENNDTNNAFFYVSSSEWNLYNFITQFTKIHKFPKAVLALKDIKTGIADFLFTGGGSHNHKFHKIKELVTFYPELRFVLLGDDSQKDPFIYENICKMFPKNISTVYIRQTGSQQKQKVLTALNTMKSLNVKYCYFTNSTDAINHTKKYLG</sequence>
<comment type="caution">
    <text evidence="2">The sequence shown here is derived from an EMBL/GenBank/DDBJ whole genome shotgun (WGS) entry which is preliminary data.</text>
</comment>
<dbReference type="RefSeq" id="WP_281765315.1">
    <property type="nucleotide sequence ID" value="NZ_BRVO01000002.1"/>
</dbReference>
<gene>
    <name evidence="2" type="ORF">Y10_20570</name>
</gene>
<protein>
    <submittedName>
        <fullName evidence="2">Phosphatase</fullName>
    </submittedName>
</protein>
<organism evidence="2 3">
    <name type="scientific">Neptunitalea lumnitzerae</name>
    <dbReference type="NCBI Taxonomy" id="2965509"/>
    <lineage>
        <taxon>Bacteria</taxon>
        <taxon>Pseudomonadati</taxon>
        <taxon>Bacteroidota</taxon>
        <taxon>Flavobacteriia</taxon>
        <taxon>Flavobacteriales</taxon>
        <taxon>Flavobacteriaceae</taxon>
        <taxon>Neptunitalea</taxon>
    </lineage>
</organism>
<proteinExistence type="predicted"/>
<keyword evidence="3" id="KW-1185">Reference proteome</keyword>
<dbReference type="EMBL" id="BRVO01000002">
    <property type="protein sequence ID" value="GLB49689.1"/>
    <property type="molecule type" value="Genomic_DNA"/>
</dbReference>
<dbReference type="InterPro" id="IPR019236">
    <property type="entry name" value="APP1_cat"/>
</dbReference>
<reference evidence="2" key="1">
    <citation type="submission" date="2022-07" db="EMBL/GenBank/DDBJ databases">
        <title>Taxonomy of Novel Oxalotrophic and Methylotrophic Bacteria.</title>
        <authorList>
            <person name="Sahin N."/>
            <person name="Tani A."/>
        </authorList>
    </citation>
    <scope>NUCLEOTIDE SEQUENCE</scope>
    <source>
        <strain evidence="2">Y10</strain>
    </source>
</reference>
<dbReference type="Pfam" id="PF09949">
    <property type="entry name" value="APP1_cat"/>
    <property type="match status" value="1"/>
</dbReference>
<dbReference type="Proteomes" id="UP001143543">
    <property type="component" value="Unassembled WGS sequence"/>
</dbReference>